<reference evidence="1 2" key="1">
    <citation type="submission" date="2018-06" db="EMBL/GenBank/DDBJ databases">
        <title>Extensive metabolic versatility and redundancy in microbially diverse, dynamic hydrothermal sediments.</title>
        <authorList>
            <person name="Dombrowski N."/>
            <person name="Teske A."/>
            <person name="Baker B.J."/>
        </authorList>
    </citation>
    <scope>NUCLEOTIDE SEQUENCE [LARGE SCALE GENOMIC DNA]</scope>
    <source>
        <strain evidence="1">B3_G15</strain>
    </source>
</reference>
<name>A0A662DF29_UNCAE</name>
<comment type="caution">
    <text evidence="1">The sequence shown here is derived from an EMBL/GenBank/DDBJ whole genome shotgun (WGS) entry which is preliminary data.</text>
</comment>
<organism evidence="1 2">
    <name type="scientific">Aerophobetes bacterium</name>
    <dbReference type="NCBI Taxonomy" id="2030807"/>
    <lineage>
        <taxon>Bacteria</taxon>
        <taxon>Candidatus Aerophobota</taxon>
    </lineage>
</organism>
<dbReference type="Proteomes" id="UP000280417">
    <property type="component" value="Unassembled WGS sequence"/>
</dbReference>
<evidence type="ECO:0000313" key="2">
    <source>
        <dbReference type="Proteomes" id="UP000280417"/>
    </source>
</evidence>
<sequence length="144" mass="15195">MKKIRVITLAILVCISLTALTVPALTQQVNIQALIELFITSPVAAMDQLLELAKTDPQSVALVLAGVAERAYALRATNPDLAASLEDSVALTCVHLLDVDPSAAALAVVTIKDKVPEVGEWVERVTVAAGLERSYLVAASPVRP</sequence>
<dbReference type="EMBL" id="QMQA01000138">
    <property type="protein sequence ID" value="RLE12799.1"/>
    <property type="molecule type" value="Genomic_DNA"/>
</dbReference>
<accession>A0A662DF29</accession>
<protein>
    <submittedName>
        <fullName evidence="1">Uncharacterized protein</fullName>
    </submittedName>
</protein>
<dbReference type="AlphaFoldDB" id="A0A662DF29"/>
<gene>
    <name evidence="1" type="ORF">DRJ04_05525</name>
</gene>
<evidence type="ECO:0000313" key="1">
    <source>
        <dbReference type="EMBL" id="RLE12799.1"/>
    </source>
</evidence>
<proteinExistence type="predicted"/>